<dbReference type="Pfam" id="PF01433">
    <property type="entry name" value="Peptidase_M1"/>
    <property type="match status" value="1"/>
</dbReference>
<dbReference type="PANTHER" id="PTHR11533:SF171">
    <property type="entry name" value="AMINOPEPTIDASE"/>
    <property type="match status" value="1"/>
</dbReference>
<evidence type="ECO:0000256" key="8">
    <source>
        <dbReference type="PIRSR" id="PIRSR634016-1"/>
    </source>
</evidence>
<dbReference type="GO" id="GO:0042277">
    <property type="term" value="F:peptide binding"/>
    <property type="evidence" value="ECO:0007669"/>
    <property type="project" value="TreeGrafter"/>
</dbReference>
<sequence length="930" mass="104853">MPSTSINSRVLTHSDLPRSIKPIHYSLLLFNIELCEPWTYQGHVQIHLEIESATKSIVLNTQELVLSTAEVVTTTLKNERSVLQATKISYDHRNQRCTLEFEQKLQPTHESTTVLHISFKGTVNNQLTGFYRSSYENLDESAGDEDEGEDDDDDDDESQDTRFMLSTQFQPTYARRAFPCFDEPGLKATFDFAVEVPVELVALSNMQVKGERPGKNRNFKVVEFERTPLMSTYLLAWAIGDFEYIERFATRSGAPSYPVRLYTTKGLAEHGKFGIEVAIKALDILSKMFRIEYPLAKLDLLAVHGSADDAMENWGLLTFQITALLFDEKSSDPEYLTHVAYIVAHELAHQWFGNLVTMEWWNELWLNEAFATWAGWYVVDICYPEWNVWAQFVGESMQYAFHLDSLRASHPVEAPTVDALAVDSLFDDISYSKGSSLIRMLATYMGVDVFLKGVSEYLHKYAYGSTTAEQLWDALSRESELDVSAVMTPWIKAVGFPVIKVDEEGNNSPPHQLLIRQKRYLWDDFVSEAGEDTTIWWLPINTTPSPNVAQREQHPEAAAWPRENAKEAGIHVIAASEFRPLNTDQAGFYRTDWPPALVKKLEDMITSFSVQEQIGLLGDVVASASSTQGRMDSGGLLTFMQSFRTQDDIHIWNALLSSVSEIQSIFSVDAQMATGFRKFILDLTSIALKRLGWEMRCTTTASSTPLTARRLRGLLVLTAGLAGHKDLVSEALGHFEAYLDSDAVGATDPSLRRAVLSISVNSGGLEVFKAMKTAHSETEFIDGEEVILNCLGQVATPQLARRYLDWAFNGNIETEELACVIDGLAENSNPEVREVMWHFIKEKWGRIEKLYAGSLGIFAPILQRALETLVSDKIANDVKIFFEHKETAEYAQALAVGLETIAWRTKYLERDLDVVRDWLQSRGYMPADVK</sequence>
<feature type="binding site" evidence="9">
    <location>
        <position position="349"/>
    </location>
    <ligand>
        <name>Zn(2+)</name>
        <dbReference type="ChEBI" id="CHEBI:29105"/>
        <note>catalytic</note>
    </ligand>
</feature>
<dbReference type="AlphaFoldDB" id="A0A0D2ACS4"/>
<dbReference type="Pfam" id="PF11838">
    <property type="entry name" value="ERAP1_C"/>
    <property type="match status" value="1"/>
</dbReference>
<dbReference type="GO" id="GO:0070006">
    <property type="term" value="F:metalloaminopeptidase activity"/>
    <property type="evidence" value="ECO:0007669"/>
    <property type="project" value="TreeGrafter"/>
</dbReference>
<evidence type="ECO:0000256" key="9">
    <source>
        <dbReference type="PIRSR" id="PIRSR634016-3"/>
    </source>
</evidence>
<evidence type="ECO:0000256" key="5">
    <source>
        <dbReference type="ARBA" id="ARBA00022801"/>
    </source>
</evidence>
<accession>A0A0D2ACS4</accession>
<dbReference type="InterPro" id="IPR042097">
    <property type="entry name" value="Aminopeptidase_N-like_N_sf"/>
</dbReference>
<feature type="domain" description="Aminopeptidase N-like N-terminal" evidence="15">
    <location>
        <begin position="158"/>
        <end position="234"/>
    </location>
</feature>
<dbReference type="Gene3D" id="2.60.40.1910">
    <property type="match status" value="1"/>
</dbReference>
<feature type="site" description="Transition state stabilizer" evidence="10">
    <location>
        <position position="431"/>
    </location>
</feature>
<feature type="compositionally biased region" description="Acidic residues" evidence="12">
    <location>
        <begin position="138"/>
        <end position="158"/>
    </location>
</feature>
<evidence type="ECO:0000256" key="10">
    <source>
        <dbReference type="PIRSR" id="PIRSR634016-4"/>
    </source>
</evidence>
<dbReference type="GO" id="GO:0005737">
    <property type="term" value="C:cytoplasm"/>
    <property type="evidence" value="ECO:0007669"/>
    <property type="project" value="TreeGrafter"/>
</dbReference>
<proteinExistence type="inferred from homology"/>
<dbReference type="OrthoDB" id="10031169at2759"/>
<evidence type="ECO:0000256" key="2">
    <source>
        <dbReference type="ARBA" id="ARBA00022438"/>
    </source>
</evidence>
<dbReference type="Pfam" id="PF17900">
    <property type="entry name" value="Peptidase_M1_N"/>
    <property type="match status" value="2"/>
</dbReference>
<evidence type="ECO:0000259" key="14">
    <source>
        <dbReference type="Pfam" id="PF11838"/>
    </source>
</evidence>
<evidence type="ECO:0000256" key="1">
    <source>
        <dbReference type="ARBA" id="ARBA00010136"/>
    </source>
</evidence>
<dbReference type="SUPFAM" id="SSF55486">
    <property type="entry name" value="Metalloproteases ('zincins'), catalytic domain"/>
    <property type="match status" value="1"/>
</dbReference>
<dbReference type="RefSeq" id="XP_016258222.1">
    <property type="nucleotide sequence ID" value="XM_016411468.1"/>
</dbReference>
<feature type="binding site" evidence="9">
    <location>
        <position position="368"/>
    </location>
    <ligand>
        <name>Zn(2+)</name>
        <dbReference type="ChEBI" id="CHEBI:29105"/>
        <note>catalytic</note>
    </ligand>
</feature>
<dbReference type="InterPro" id="IPR001930">
    <property type="entry name" value="Peptidase_M1"/>
</dbReference>
<name>A0A0D2ACS4_9EURO</name>
<dbReference type="GO" id="GO:0008270">
    <property type="term" value="F:zinc ion binding"/>
    <property type="evidence" value="ECO:0007669"/>
    <property type="project" value="UniProtKB-UniRule"/>
</dbReference>
<evidence type="ECO:0000259" key="15">
    <source>
        <dbReference type="Pfam" id="PF17900"/>
    </source>
</evidence>
<feature type="binding site" evidence="9">
    <location>
        <position position="345"/>
    </location>
    <ligand>
        <name>Zn(2+)</name>
        <dbReference type="ChEBI" id="CHEBI:29105"/>
        <note>catalytic</note>
    </ligand>
</feature>
<dbReference type="InterPro" id="IPR024571">
    <property type="entry name" value="ERAP1-like_C_dom"/>
</dbReference>
<evidence type="ECO:0000313" key="17">
    <source>
        <dbReference type="Proteomes" id="UP000053342"/>
    </source>
</evidence>
<evidence type="ECO:0000256" key="4">
    <source>
        <dbReference type="ARBA" id="ARBA00022723"/>
    </source>
</evidence>
<dbReference type="GeneID" id="27362056"/>
<dbReference type="Proteomes" id="UP000053342">
    <property type="component" value="Unassembled WGS sequence"/>
</dbReference>
<dbReference type="HOGENOM" id="CLU_003705_0_1_1"/>
<dbReference type="STRING" id="215243.A0A0D2ACS4"/>
<dbReference type="Gene3D" id="1.10.390.10">
    <property type="entry name" value="Neutral Protease Domain 2"/>
    <property type="match status" value="1"/>
</dbReference>
<keyword evidence="7 11" id="KW-0482">Metalloprotease</keyword>
<dbReference type="InterPro" id="IPR027268">
    <property type="entry name" value="Peptidase_M4/M1_CTD_sf"/>
</dbReference>
<evidence type="ECO:0000259" key="13">
    <source>
        <dbReference type="Pfam" id="PF01433"/>
    </source>
</evidence>
<protein>
    <recommendedName>
        <fullName evidence="11">Aminopeptidase</fullName>
        <ecNumber evidence="11">3.4.11.-</ecNumber>
    </recommendedName>
</protein>
<dbReference type="Gene3D" id="1.25.50.20">
    <property type="match status" value="1"/>
</dbReference>
<feature type="domain" description="Aminopeptidase N-like N-terminal" evidence="15">
    <location>
        <begin position="21"/>
        <end position="140"/>
    </location>
</feature>
<evidence type="ECO:0000256" key="11">
    <source>
        <dbReference type="RuleBase" id="RU364040"/>
    </source>
</evidence>
<dbReference type="CDD" id="cd09601">
    <property type="entry name" value="M1_APN-Q_like"/>
    <property type="match status" value="1"/>
</dbReference>
<feature type="region of interest" description="Disordered" evidence="12">
    <location>
        <begin position="138"/>
        <end position="159"/>
    </location>
</feature>
<feature type="domain" description="ERAP1-like C-terminal" evidence="14">
    <location>
        <begin position="581"/>
        <end position="901"/>
    </location>
</feature>
<evidence type="ECO:0000313" key="16">
    <source>
        <dbReference type="EMBL" id="KIW38006.1"/>
    </source>
</evidence>
<dbReference type="PRINTS" id="PR00756">
    <property type="entry name" value="ALADIPTASE"/>
</dbReference>
<dbReference type="FunFam" id="1.10.390.10:FF:000001">
    <property type="entry name" value="Aminopeptidase"/>
    <property type="match status" value="1"/>
</dbReference>
<dbReference type="InterPro" id="IPR045357">
    <property type="entry name" value="Aminopeptidase_N-like_N"/>
</dbReference>
<feature type="active site" description="Proton acceptor" evidence="8">
    <location>
        <position position="346"/>
    </location>
</feature>
<evidence type="ECO:0000256" key="7">
    <source>
        <dbReference type="ARBA" id="ARBA00023049"/>
    </source>
</evidence>
<comment type="cofactor">
    <cofactor evidence="9 11">
        <name>Zn(2+)</name>
        <dbReference type="ChEBI" id="CHEBI:29105"/>
    </cofactor>
    <text evidence="9 11">Binds 1 zinc ion per subunit.</text>
</comment>
<dbReference type="MEROPS" id="M01.007"/>
<dbReference type="InterPro" id="IPR050344">
    <property type="entry name" value="Peptidase_M1_aminopeptidases"/>
</dbReference>
<dbReference type="FunFam" id="2.60.40.1730:FF:000002">
    <property type="entry name" value="Aminopeptidase"/>
    <property type="match status" value="1"/>
</dbReference>
<dbReference type="Gene3D" id="2.60.40.1730">
    <property type="entry name" value="tricorn interacting facor f3 domain"/>
    <property type="match status" value="1"/>
</dbReference>
<dbReference type="InterPro" id="IPR014782">
    <property type="entry name" value="Peptidase_M1_dom"/>
</dbReference>
<keyword evidence="6 9" id="KW-0862">Zinc</keyword>
<dbReference type="EC" id="3.4.11.-" evidence="11"/>
<dbReference type="SUPFAM" id="SSF63737">
    <property type="entry name" value="Leukotriene A4 hydrolase N-terminal domain"/>
    <property type="match status" value="1"/>
</dbReference>
<evidence type="ECO:0000256" key="3">
    <source>
        <dbReference type="ARBA" id="ARBA00022670"/>
    </source>
</evidence>
<dbReference type="GO" id="GO:0016020">
    <property type="term" value="C:membrane"/>
    <property type="evidence" value="ECO:0007669"/>
    <property type="project" value="TreeGrafter"/>
</dbReference>
<keyword evidence="5 11" id="KW-0378">Hydrolase</keyword>
<keyword evidence="3 11" id="KW-0645">Protease</keyword>
<evidence type="ECO:0000256" key="12">
    <source>
        <dbReference type="SAM" id="MobiDB-lite"/>
    </source>
</evidence>
<dbReference type="VEuPathDB" id="FungiDB:PV06_09982"/>
<organism evidence="16 17">
    <name type="scientific">Exophiala oligosperma</name>
    <dbReference type="NCBI Taxonomy" id="215243"/>
    <lineage>
        <taxon>Eukaryota</taxon>
        <taxon>Fungi</taxon>
        <taxon>Dikarya</taxon>
        <taxon>Ascomycota</taxon>
        <taxon>Pezizomycotina</taxon>
        <taxon>Eurotiomycetes</taxon>
        <taxon>Chaetothyriomycetidae</taxon>
        <taxon>Chaetothyriales</taxon>
        <taxon>Herpotrichiellaceae</taxon>
        <taxon>Exophiala</taxon>
    </lineage>
</organism>
<dbReference type="GO" id="GO:0043171">
    <property type="term" value="P:peptide catabolic process"/>
    <property type="evidence" value="ECO:0007669"/>
    <property type="project" value="TreeGrafter"/>
</dbReference>
<keyword evidence="17" id="KW-1185">Reference proteome</keyword>
<keyword evidence="4 9" id="KW-0479">Metal-binding</keyword>
<dbReference type="EMBL" id="KN847342">
    <property type="protein sequence ID" value="KIW38006.1"/>
    <property type="molecule type" value="Genomic_DNA"/>
</dbReference>
<keyword evidence="2 11" id="KW-0031">Aminopeptidase</keyword>
<gene>
    <name evidence="16" type="ORF">PV06_09982</name>
</gene>
<dbReference type="GO" id="GO:0006508">
    <property type="term" value="P:proteolysis"/>
    <property type="evidence" value="ECO:0007669"/>
    <property type="project" value="UniProtKB-KW"/>
</dbReference>
<comment type="similarity">
    <text evidence="1 11">Belongs to the peptidase M1 family.</text>
</comment>
<reference evidence="16 17" key="1">
    <citation type="submission" date="2015-01" db="EMBL/GenBank/DDBJ databases">
        <title>The Genome Sequence of Exophiala oligosperma CBS72588.</title>
        <authorList>
            <consortium name="The Broad Institute Genomics Platform"/>
            <person name="Cuomo C."/>
            <person name="de Hoog S."/>
            <person name="Gorbushina A."/>
            <person name="Stielow B."/>
            <person name="Teixiera M."/>
            <person name="Abouelleil A."/>
            <person name="Chapman S.B."/>
            <person name="Priest M."/>
            <person name="Young S.K."/>
            <person name="Wortman J."/>
            <person name="Nusbaum C."/>
            <person name="Birren B."/>
        </authorList>
    </citation>
    <scope>NUCLEOTIDE SEQUENCE [LARGE SCALE GENOMIC DNA]</scope>
    <source>
        <strain evidence="16 17">CBS 72588</strain>
    </source>
</reference>
<evidence type="ECO:0000256" key="6">
    <source>
        <dbReference type="ARBA" id="ARBA00022833"/>
    </source>
</evidence>
<feature type="domain" description="Peptidase M1 membrane alanine aminopeptidase" evidence="13">
    <location>
        <begin position="274"/>
        <end position="490"/>
    </location>
</feature>
<dbReference type="PANTHER" id="PTHR11533">
    <property type="entry name" value="PROTEASE M1 ZINC METALLOPROTEASE"/>
    <property type="match status" value="1"/>
</dbReference>
<dbReference type="InterPro" id="IPR034016">
    <property type="entry name" value="M1_APN-typ"/>
</dbReference>